<dbReference type="OrthoDB" id="549599at2759"/>
<keyword evidence="2" id="KW-1185">Reference proteome</keyword>
<organism evidence="1 2">
    <name type="scientific">Gonium pectorale</name>
    <name type="common">Green alga</name>
    <dbReference type="NCBI Taxonomy" id="33097"/>
    <lineage>
        <taxon>Eukaryota</taxon>
        <taxon>Viridiplantae</taxon>
        <taxon>Chlorophyta</taxon>
        <taxon>core chlorophytes</taxon>
        <taxon>Chlorophyceae</taxon>
        <taxon>CS clade</taxon>
        <taxon>Chlamydomonadales</taxon>
        <taxon>Volvocaceae</taxon>
        <taxon>Gonium</taxon>
    </lineage>
</organism>
<protein>
    <recommendedName>
        <fullName evidence="3">FAST kinase leucine-rich domain-containing protein</fullName>
    </recommendedName>
</protein>
<dbReference type="EMBL" id="LSYV01000115">
    <property type="protein sequence ID" value="KXZ42828.1"/>
    <property type="molecule type" value="Genomic_DNA"/>
</dbReference>
<evidence type="ECO:0000313" key="2">
    <source>
        <dbReference type="Proteomes" id="UP000075714"/>
    </source>
</evidence>
<comment type="caution">
    <text evidence="1">The sequence shown here is derived from an EMBL/GenBank/DDBJ whole genome shotgun (WGS) entry which is preliminary data.</text>
</comment>
<proteinExistence type="predicted"/>
<sequence>MKVDLASQEPLGPYLAKELEDRALAVAQREGFKDPRHTEQLLYGLSNINWGWDKDALRTLISQTLHGMQSWEHGPKSVAQTCHCIQMFKLRHGVRLSEDQQAQMTAAVRTTIDTVDSDTLALSADSLLAAVDEMGLSLPPEAIKRLHDSALAMQRWPARKNLILALSNILFYTTKLGYQPTVSEAQLWSQRLLLDLSEQLTSHGALSWVLLALSACRSYSAPQELRARLQALAEGLPPNCKPGVASRTVIACSRWGVQLSPSVMRRLESRYKS</sequence>
<evidence type="ECO:0000313" key="1">
    <source>
        <dbReference type="EMBL" id="KXZ42828.1"/>
    </source>
</evidence>
<evidence type="ECO:0008006" key="3">
    <source>
        <dbReference type="Google" id="ProtNLM"/>
    </source>
</evidence>
<name>A0A150FZ16_GONPE</name>
<gene>
    <name evidence="1" type="ORF">GPECTOR_115g322</name>
</gene>
<dbReference type="Proteomes" id="UP000075714">
    <property type="component" value="Unassembled WGS sequence"/>
</dbReference>
<dbReference type="AlphaFoldDB" id="A0A150FZ16"/>
<reference evidence="2" key="1">
    <citation type="journal article" date="2016" name="Nat. Commun.">
        <title>The Gonium pectorale genome demonstrates co-option of cell cycle regulation during the evolution of multicellularity.</title>
        <authorList>
            <person name="Hanschen E.R."/>
            <person name="Marriage T.N."/>
            <person name="Ferris P.J."/>
            <person name="Hamaji T."/>
            <person name="Toyoda A."/>
            <person name="Fujiyama A."/>
            <person name="Neme R."/>
            <person name="Noguchi H."/>
            <person name="Minakuchi Y."/>
            <person name="Suzuki M."/>
            <person name="Kawai-Toyooka H."/>
            <person name="Smith D.R."/>
            <person name="Sparks H."/>
            <person name="Anderson J."/>
            <person name="Bakaric R."/>
            <person name="Luria V."/>
            <person name="Karger A."/>
            <person name="Kirschner M.W."/>
            <person name="Durand P.M."/>
            <person name="Michod R.E."/>
            <person name="Nozaki H."/>
            <person name="Olson B.J."/>
        </authorList>
    </citation>
    <scope>NUCLEOTIDE SEQUENCE [LARGE SCALE GENOMIC DNA]</scope>
    <source>
        <strain evidence="2">NIES-2863</strain>
    </source>
</reference>
<accession>A0A150FZ16</accession>